<accession>A0A0C2HD35</accession>
<evidence type="ECO:0000313" key="2">
    <source>
        <dbReference type="Proteomes" id="UP000054047"/>
    </source>
</evidence>
<dbReference type="PANTHER" id="PTHR46068:SF1">
    <property type="entry name" value="TRANSPOSASE IS30-LIKE HTH DOMAIN-CONTAINING PROTEIN"/>
    <property type="match status" value="1"/>
</dbReference>
<dbReference type="Gene3D" id="3.30.420.10">
    <property type="entry name" value="Ribonuclease H-like superfamily/Ribonuclease H"/>
    <property type="match status" value="1"/>
</dbReference>
<sequence length="103" mass="11416">MVWPGITYTGKTPLIFVAEGVKVHGPQYRAILENKVLPWGRRRGDALESIACAKPHSTVEALKRGLTKTWNDLSMDIIARAVDVFPGRLKMCIKASGGHFKQN</sequence>
<dbReference type="Proteomes" id="UP000054047">
    <property type="component" value="Unassembled WGS sequence"/>
</dbReference>
<dbReference type="InterPro" id="IPR036397">
    <property type="entry name" value="RNaseH_sf"/>
</dbReference>
<gene>
    <name evidence="1" type="ORF">ANCDUO_02208</name>
</gene>
<dbReference type="GO" id="GO:0003676">
    <property type="term" value="F:nucleic acid binding"/>
    <property type="evidence" value="ECO:0007669"/>
    <property type="project" value="InterPro"/>
</dbReference>
<organism evidence="1 2">
    <name type="scientific">Ancylostoma duodenale</name>
    <dbReference type="NCBI Taxonomy" id="51022"/>
    <lineage>
        <taxon>Eukaryota</taxon>
        <taxon>Metazoa</taxon>
        <taxon>Ecdysozoa</taxon>
        <taxon>Nematoda</taxon>
        <taxon>Chromadorea</taxon>
        <taxon>Rhabditida</taxon>
        <taxon>Rhabditina</taxon>
        <taxon>Rhabditomorpha</taxon>
        <taxon>Strongyloidea</taxon>
        <taxon>Ancylostomatidae</taxon>
        <taxon>Ancylostomatinae</taxon>
        <taxon>Ancylostoma</taxon>
    </lineage>
</organism>
<proteinExistence type="predicted"/>
<reference evidence="1 2" key="1">
    <citation type="submission" date="2013-12" db="EMBL/GenBank/DDBJ databases">
        <title>Draft genome of the parsitic nematode Ancylostoma duodenale.</title>
        <authorList>
            <person name="Mitreva M."/>
        </authorList>
    </citation>
    <scope>NUCLEOTIDE SEQUENCE [LARGE SCALE GENOMIC DNA]</scope>
    <source>
        <strain evidence="1 2">Zhejiang</strain>
    </source>
</reference>
<dbReference type="PANTHER" id="PTHR46068">
    <property type="entry name" value="PROTEIN CBG27172"/>
    <property type="match status" value="1"/>
</dbReference>
<dbReference type="AlphaFoldDB" id="A0A0C2HD35"/>
<dbReference type="EMBL" id="KN726689">
    <property type="protein sequence ID" value="KIH67461.1"/>
    <property type="molecule type" value="Genomic_DNA"/>
</dbReference>
<protein>
    <submittedName>
        <fullName evidence="1">Uncharacterized protein</fullName>
    </submittedName>
</protein>
<name>A0A0C2HD35_9BILA</name>
<dbReference type="OrthoDB" id="7951431at2759"/>
<keyword evidence="2" id="KW-1185">Reference proteome</keyword>
<evidence type="ECO:0000313" key="1">
    <source>
        <dbReference type="EMBL" id="KIH67461.1"/>
    </source>
</evidence>